<dbReference type="SUPFAM" id="SSF55194">
    <property type="entry name" value="Ribosome recycling factor, RRF"/>
    <property type="match status" value="1"/>
</dbReference>
<protein>
    <submittedName>
        <fullName evidence="3">Ribosome recycling factor</fullName>
    </submittedName>
</protein>
<dbReference type="EMBL" id="DXBX01000062">
    <property type="protein sequence ID" value="HIZ33458.1"/>
    <property type="molecule type" value="Genomic_DNA"/>
</dbReference>
<comment type="caution">
    <text evidence="3">The sequence shown here is derived from an EMBL/GenBank/DDBJ whole genome shotgun (WGS) entry which is preliminary data.</text>
</comment>
<name>A0A9D2J1W5_9BACE</name>
<dbReference type="InterPro" id="IPR023584">
    <property type="entry name" value="Ribosome_recyc_fac_dom"/>
</dbReference>
<evidence type="ECO:0000259" key="2">
    <source>
        <dbReference type="Pfam" id="PF01765"/>
    </source>
</evidence>
<gene>
    <name evidence="3" type="ORF">H9814_07980</name>
</gene>
<dbReference type="Proteomes" id="UP000824028">
    <property type="component" value="Unassembled WGS sequence"/>
</dbReference>
<evidence type="ECO:0000256" key="1">
    <source>
        <dbReference type="SAM" id="MobiDB-lite"/>
    </source>
</evidence>
<dbReference type="Pfam" id="PF01765">
    <property type="entry name" value="RRF"/>
    <property type="match status" value="1"/>
</dbReference>
<dbReference type="Gene3D" id="1.10.132.20">
    <property type="entry name" value="Ribosome-recycling factor"/>
    <property type="match status" value="1"/>
</dbReference>
<organism evidence="3 4">
    <name type="scientific">Candidatus Bacteroides merdigallinarum</name>
    <dbReference type="NCBI Taxonomy" id="2838473"/>
    <lineage>
        <taxon>Bacteria</taxon>
        <taxon>Pseudomonadati</taxon>
        <taxon>Bacteroidota</taxon>
        <taxon>Bacteroidia</taxon>
        <taxon>Bacteroidales</taxon>
        <taxon>Bacteroidaceae</taxon>
        <taxon>Bacteroides</taxon>
    </lineage>
</organism>
<proteinExistence type="predicted"/>
<reference evidence="3" key="1">
    <citation type="journal article" date="2021" name="PeerJ">
        <title>Extensive microbial diversity within the chicken gut microbiome revealed by metagenomics and culture.</title>
        <authorList>
            <person name="Gilroy R."/>
            <person name="Ravi A."/>
            <person name="Getino M."/>
            <person name="Pursley I."/>
            <person name="Horton D.L."/>
            <person name="Alikhan N.F."/>
            <person name="Baker D."/>
            <person name="Gharbi K."/>
            <person name="Hall N."/>
            <person name="Watson M."/>
            <person name="Adriaenssens E.M."/>
            <person name="Foster-Nyarko E."/>
            <person name="Jarju S."/>
            <person name="Secka A."/>
            <person name="Antonio M."/>
            <person name="Oren A."/>
            <person name="Chaudhuri R.R."/>
            <person name="La Ragione R."/>
            <person name="Hildebrand F."/>
            <person name="Pallen M.J."/>
        </authorList>
    </citation>
    <scope>NUCLEOTIDE SEQUENCE</scope>
    <source>
        <strain evidence="3">ChiHjej9B8-1298</strain>
    </source>
</reference>
<accession>A0A9D2J1W5</accession>
<dbReference type="Gene3D" id="3.30.1360.40">
    <property type="match status" value="1"/>
</dbReference>
<evidence type="ECO:0000313" key="3">
    <source>
        <dbReference type="EMBL" id="HIZ33458.1"/>
    </source>
</evidence>
<dbReference type="InterPro" id="IPR036191">
    <property type="entry name" value="RRF_sf"/>
</dbReference>
<feature type="region of interest" description="Disordered" evidence="1">
    <location>
        <begin position="211"/>
        <end position="242"/>
    </location>
</feature>
<dbReference type="AlphaFoldDB" id="A0A9D2J1W5"/>
<reference evidence="3" key="2">
    <citation type="submission" date="2021-04" db="EMBL/GenBank/DDBJ databases">
        <authorList>
            <person name="Gilroy R."/>
        </authorList>
    </citation>
    <scope>NUCLEOTIDE SEQUENCE</scope>
    <source>
        <strain evidence="3">ChiHjej9B8-1298</strain>
    </source>
</reference>
<feature type="compositionally biased region" description="Basic and acidic residues" evidence="1">
    <location>
        <begin position="211"/>
        <end position="228"/>
    </location>
</feature>
<evidence type="ECO:0000313" key="4">
    <source>
        <dbReference type="Proteomes" id="UP000824028"/>
    </source>
</evidence>
<feature type="domain" description="Ribosome recycling factor" evidence="2">
    <location>
        <begin position="33"/>
        <end position="200"/>
    </location>
</feature>
<sequence>MKLNIELIQDEYDHTLSRRVSLLMFCYLNLCTKAEPAALLSVPVTMGGKSYGLEEVAEVMLLNKDQFILVPKKNAYISVILRGLMKEHPEFKNEIKAFDGEKLLNPDDVEDENPILLILSTIPEVNKDRYDALLKAVDIFYDKCKVEMEKYKANYTAQLVQALENNTSENPDEAKDKLEQTNDTYTKMRDELKEKKIKEVEDAYQRYLAKETEEENLRKEEEEARGEKAGFSLNMLIEDNEE</sequence>